<organism evidence="2">
    <name type="scientific">Darwinula stevensoni</name>
    <dbReference type="NCBI Taxonomy" id="69355"/>
    <lineage>
        <taxon>Eukaryota</taxon>
        <taxon>Metazoa</taxon>
        <taxon>Ecdysozoa</taxon>
        <taxon>Arthropoda</taxon>
        <taxon>Crustacea</taxon>
        <taxon>Oligostraca</taxon>
        <taxon>Ostracoda</taxon>
        <taxon>Podocopa</taxon>
        <taxon>Podocopida</taxon>
        <taxon>Darwinulocopina</taxon>
        <taxon>Darwinuloidea</taxon>
        <taxon>Darwinulidae</taxon>
        <taxon>Darwinula</taxon>
    </lineage>
</organism>
<feature type="compositionally biased region" description="Basic and acidic residues" evidence="1">
    <location>
        <begin position="126"/>
        <end position="135"/>
    </location>
</feature>
<evidence type="ECO:0000313" key="3">
    <source>
        <dbReference type="Proteomes" id="UP000677054"/>
    </source>
</evidence>
<sequence length="467" mass="51694">CEKLCYEADRLLDASRTKEETGDLDAAILMCNSAASKARAAMDAPYNNPQTITFARMKHNVCIMRMRSLQRRAVSRQESLNSHGSSASDDQDSNKNADIGLEGRHSRQGSRDSTRSRSSVSHSRQSSKDSKDSIKASHSRQNSKDGLVEPKSSQKSIEIYATLPKKHGKKKAEAALEALEKSEKEAAEQLKKSKSKEKDKDKDKKKEESKKKEEKKEETPKEDKKKLQRTPSGPTSPEPPGKDAEKPPKKQHKIRRKLLMGGLIRRKNRSMPDLREGQDGNPAESPAFDDAGSVKSLSRPSTPSSEKSNGYLSEGNSEYSNPNLERSRLMRKSYHGSAKGLQAAKVPPPVPARTSSKLTIRPRSNSHGRIERSLRVVDGFGNLNDSFCSQNSEPNGRPRESDSELEGRPELPPRGYSPVSRGRPGRPDRDDIVQSVQPHSVQQSTNPSPFPRPLPPSHRAGSEAPLM</sequence>
<feature type="compositionally biased region" description="Polar residues" evidence="1">
    <location>
        <begin position="76"/>
        <end position="88"/>
    </location>
</feature>
<feature type="compositionally biased region" description="Low complexity" evidence="1">
    <location>
        <begin position="433"/>
        <end position="444"/>
    </location>
</feature>
<feature type="non-terminal residue" evidence="2">
    <location>
        <position position="1"/>
    </location>
</feature>
<proteinExistence type="predicted"/>
<keyword evidence="3" id="KW-1185">Reference proteome</keyword>
<feature type="compositionally biased region" description="Basic and acidic residues" evidence="1">
    <location>
        <begin position="101"/>
        <end position="115"/>
    </location>
</feature>
<feature type="region of interest" description="Disordered" evidence="1">
    <location>
        <begin position="73"/>
        <end position="467"/>
    </location>
</feature>
<feature type="non-terminal residue" evidence="2">
    <location>
        <position position="467"/>
    </location>
</feature>
<feature type="compositionally biased region" description="Basic residues" evidence="1">
    <location>
        <begin position="249"/>
        <end position="269"/>
    </location>
</feature>
<name>A0A7R9AJA9_9CRUS</name>
<feature type="compositionally biased region" description="Basic and acidic residues" evidence="1">
    <location>
        <begin position="171"/>
        <end position="225"/>
    </location>
</feature>
<feature type="compositionally biased region" description="Polar residues" evidence="1">
    <location>
        <begin position="295"/>
        <end position="324"/>
    </location>
</feature>
<feature type="compositionally biased region" description="Polar residues" evidence="1">
    <location>
        <begin position="353"/>
        <end position="367"/>
    </location>
</feature>
<dbReference type="OrthoDB" id="205782at2759"/>
<accession>A0A7R9AJA9</accession>
<dbReference type="AlphaFoldDB" id="A0A7R9AJA9"/>
<dbReference type="EMBL" id="CAJPEV010017123">
    <property type="protein sequence ID" value="CAG0907458.1"/>
    <property type="molecule type" value="Genomic_DNA"/>
</dbReference>
<evidence type="ECO:0000313" key="2">
    <source>
        <dbReference type="EMBL" id="CAD7255085.1"/>
    </source>
</evidence>
<dbReference type="EMBL" id="LR916641">
    <property type="protein sequence ID" value="CAD7255085.1"/>
    <property type="molecule type" value="Genomic_DNA"/>
</dbReference>
<dbReference type="Proteomes" id="UP000677054">
    <property type="component" value="Unassembled WGS sequence"/>
</dbReference>
<feature type="compositionally biased region" description="Low complexity" evidence="1">
    <location>
        <begin position="413"/>
        <end position="422"/>
    </location>
</feature>
<feature type="compositionally biased region" description="Basic and acidic residues" evidence="1">
    <location>
        <begin position="396"/>
        <end position="411"/>
    </location>
</feature>
<evidence type="ECO:0000256" key="1">
    <source>
        <dbReference type="SAM" id="MobiDB-lite"/>
    </source>
</evidence>
<feature type="compositionally biased region" description="Polar residues" evidence="1">
    <location>
        <begin position="383"/>
        <end position="394"/>
    </location>
</feature>
<protein>
    <submittedName>
        <fullName evidence="2">Uncharacterized protein</fullName>
    </submittedName>
</protein>
<gene>
    <name evidence="2" type="ORF">DSTB1V02_LOCUS14830</name>
</gene>
<reference evidence="2" key="1">
    <citation type="submission" date="2020-11" db="EMBL/GenBank/DDBJ databases">
        <authorList>
            <person name="Tran Van P."/>
        </authorList>
    </citation>
    <scope>NUCLEOTIDE SEQUENCE</scope>
</reference>